<dbReference type="CDD" id="cd01949">
    <property type="entry name" value="GGDEF"/>
    <property type="match status" value="1"/>
</dbReference>
<dbReference type="eggNOG" id="COG5001">
    <property type="taxonomic scope" value="Bacteria"/>
</dbReference>
<feature type="domain" description="EAL" evidence="3">
    <location>
        <begin position="425"/>
        <end position="678"/>
    </location>
</feature>
<dbReference type="NCBIfam" id="TIGR00254">
    <property type="entry name" value="GGDEF"/>
    <property type="match status" value="1"/>
</dbReference>
<protein>
    <submittedName>
        <fullName evidence="6">Diguanylate cyclase/phosphodiesterase</fullName>
    </submittedName>
</protein>
<dbReference type="SMART" id="SM00304">
    <property type="entry name" value="HAMP"/>
    <property type="match status" value="1"/>
</dbReference>
<dbReference type="CDD" id="cd01948">
    <property type="entry name" value="EAL"/>
    <property type="match status" value="1"/>
</dbReference>
<dbReference type="RefSeq" id="WP_015047774.1">
    <property type="nucleotide sequence ID" value="NC_018868.3"/>
</dbReference>
<evidence type="ECO:0000313" key="7">
    <source>
        <dbReference type="Proteomes" id="UP000000466"/>
    </source>
</evidence>
<dbReference type="InterPro" id="IPR001633">
    <property type="entry name" value="EAL_dom"/>
</dbReference>
<dbReference type="KEGG" id="saga:M5M_12250"/>
<dbReference type="SUPFAM" id="SSF141868">
    <property type="entry name" value="EAL domain-like"/>
    <property type="match status" value="1"/>
</dbReference>
<dbReference type="STRING" id="1117647.M5M_12250"/>
<keyword evidence="2" id="KW-0812">Transmembrane</keyword>
<comment type="cofactor">
    <cofactor evidence="1">
        <name>Mg(2+)</name>
        <dbReference type="ChEBI" id="CHEBI:18420"/>
    </cofactor>
</comment>
<dbReference type="PROSITE" id="PS50883">
    <property type="entry name" value="EAL"/>
    <property type="match status" value="1"/>
</dbReference>
<dbReference type="Gene3D" id="3.20.20.450">
    <property type="entry name" value="EAL domain"/>
    <property type="match status" value="1"/>
</dbReference>
<evidence type="ECO:0000256" key="2">
    <source>
        <dbReference type="SAM" id="Phobius"/>
    </source>
</evidence>
<dbReference type="SUPFAM" id="SSF55073">
    <property type="entry name" value="Nucleotide cyclase"/>
    <property type="match status" value="1"/>
</dbReference>
<feature type="domain" description="GGDEF" evidence="5">
    <location>
        <begin position="283"/>
        <end position="416"/>
    </location>
</feature>
<dbReference type="InterPro" id="IPR003660">
    <property type="entry name" value="HAMP_dom"/>
</dbReference>
<dbReference type="FunFam" id="3.30.70.270:FF:000001">
    <property type="entry name" value="Diguanylate cyclase domain protein"/>
    <property type="match status" value="1"/>
</dbReference>
<dbReference type="Gene3D" id="3.30.70.270">
    <property type="match status" value="1"/>
</dbReference>
<dbReference type="PANTHER" id="PTHR44757">
    <property type="entry name" value="DIGUANYLATE CYCLASE DGCP"/>
    <property type="match status" value="1"/>
</dbReference>
<dbReference type="SMART" id="SM00267">
    <property type="entry name" value="GGDEF"/>
    <property type="match status" value="1"/>
</dbReference>
<dbReference type="InterPro" id="IPR035919">
    <property type="entry name" value="EAL_sf"/>
</dbReference>
<dbReference type="HOGENOM" id="CLU_000445_70_46_6"/>
<dbReference type="GO" id="GO:0007165">
    <property type="term" value="P:signal transduction"/>
    <property type="evidence" value="ECO:0007669"/>
    <property type="project" value="InterPro"/>
</dbReference>
<dbReference type="Pfam" id="PF17152">
    <property type="entry name" value="CHASE8"/>
    <property type="match status" value="1"/>
</dbReference>
<dbReference type="InterPro" id="IPR043128">
    <property type="entry name" value="Rev_trsase/Diguanyl_cyclase"/>
</dbReference>
<proteinExistence type="predicted"/>
<dbReference type="AlphaFoldDB" id="K4KN15"/>
<dbReference type="InterPro" id="IPR033417">
    <property type="entry name" value="CHASE8"/>
</dbReference>
<evidence type="ECO:0000259" key="3">
    <source>
        <dbReference type="PROSITE" id="PS50883"/>
    </source>
</evidence>
<dbReference type="Pfam" id="PF00990">
    <property type="entry name" value="GGDEF"/>
    <property type="match status" value="1"/>
</dbReference>
<evidence type="ECO:0000256" key="1">
    <source>
        <dbReference type="ARBA" id="ARBA00001946"/>
    </source>
</evidence>
<dbReference type="Pfam" id="PF00672">
    <property type="entry name" value="HAMP"/>
    <property type="match status" value="1"/>
</dbReference>
<dbReference type="eggNOG" id="COG3850">
    <property type="taxonomic scope" value="Bacteria"/>
</dbReference>
<dbReference type="OrthoDB" id="9176779at2"/>
<dbReference type="PROSITE" id="PS50887">
    <property type="entry name" value="GGDEF"/>
    <property type="match status" value="1"/>
</dbReference>
<keyword evidence="2" id="KW-1133">Transmembrane helix</keyword>
<dbReference type="CDD" id="cd06225">
    <property type="entry name" value="HAMP"/>
    <property type="match status" value="1"/>
</dbReference>
<dbReference type="Proteomes" id="UP000000466">
    <property type="component" value="Chromosome"/>
</dbReference>
<dbReference type="SUPFAM" id="SSF158472">
    <property type="entry name" value="HAMP domain-like"/>
    <property type="match status" value="1"/>
</dbReference>
<evidence type="ECO:0000313" key="6">
    <source>
        <dbReference type="EMBL" id="AFU99610.1"/>
    </source>
</evidence>
<evidence type="ECO:0000259" key="4">
    <source>
        <dbReference type="PROSITE" id="PS50885"/>
    </source>
</evidence>
<accession>K4KN15</accession>
<reference evidence="6 7" key="1">
    <citation type="journal article" date="2013" name="Genome Announc.">
        <title>Complete genome sequence of Simiduia agarivorans SA1(T), a marine bacterium able to degrade a variety of polysaccharides.</title>
        <authorList>
            <person name="Lin S.Y."/>
            <person name="Shieh W.Y."/>
            <person name="Chen J.S."/>
            <person name="Tang S.L."/>
        </authorList>
    </citation>
    <scope>NUCLEOTIDE SEQUENCE [LARGE SCALE GENOMIC DNA]</scope>
    <source>
        <strain evidence="7">DSM 21679 / JCM 13881 / BCRC 17597 / SA1</strain>
    </source>
</reference>
<dbReference type="Gene3D" id="6.10.340.10">
    <property type="match status" value="1"/>
</dbReference>
<name>K4KN15_SIMAS</name>
<dbReference type="InterPro" id="IPR052155">
    <property type="entry name" value="Biofilm_reg_signaling"/>
</dbReference>
<sequence>MKGFRFRKIRTRLLTIVMAGALLGMGSLTLIYLSTSIALLETKRNHQVETQLAILATNISAAVIFEDEQSAHELLSSLQVDGDFLAISVTKTDADFQAVELFQAARKYTWENIPEAFSGESFSIPVILDGEAIGELTAYVSDASLVAQVTSTVEQAVLVFMVISAVIYLLSLRLQKAITGPVQALNQVSRKVTEEGDYSLRAPVMSHDEVGELAADFNRMLDQIEQRDLMLEKTVQQRTAELEKLADEFRHRAFHDALTGLPNRALLAERIGSVVAHAKRVNLPFGLFLIDLDNFKNINDTLGHDVGDELLKTIAERLLATMRDEDIICRLGGDEFLIVAEELKHTTSADRIAYKLLRALSEPIVVNNKRLDVTMSIGGALYPEHGTDLTSLKRAADIAMYAAKEAGKNQYKLFHGEMEKTTQHRLMVQNDLRDAVKAGDIRLYYQPQIDAVSGTVYGCEVLVRWRHKKHGLLAPDVFIPYAEESGLIQLVDYYVLDQACQQARMWIDQGKPLVVSINLSGLHFRDKNILEKLRTALETHQLPPEYLGIELTEAVLIADAEVAMAVVSDIKAMGLKISLDDFGVGYSSLNYLRTLPFDVVKLDKSFIHGILTNPQDQRLTEGIMKLAQGLNLRVVAEGVESQEQMDYLVGIHCRLMQGYFFLPPRTCEDFEYWRAHWQPAAVTRDKIMPFPGRR</sequence>
<dbReference type="GO" id="GO:0003824">
    <property type="term" value="F:catalytic activity"/>
    <property type="evidence" value="ECO:0007669"/>
    <property type="project" value="UniProtKB-ARBA"/>
</dbReference>
<dbReference type="GO" id="GO:0016020">
    <property type="term" value="C:membrane"/>
    <property type="evidence" value="ECO:0007669"/>
    <property type="project" value="InterPro"/>
</dbReference>
<keyword evidence="7" id="KW-1185">Reference proteome</keyword>
<dbReference type="SMART" id="SM00052">
    <property type="entry name" value="EAL"/>
    <property type="match status" value="1"/>
</dbReference>
<feature type="domain" description="HAMP" evidence="4">
    <location>
        <begin position="176"/>
        <end position="229"/>
    </location>
</feature>
<dbReference type="EMBL" id="CP003746">
    <property type="protein sequence ID" value="AFU99610.1"/>
    <property type="molecule type" value="Genomic_DNA"/>
</dbReference>
<gene>
    <name evidence="6" type="ordered locus">M5M_12250</name>
</gene>
<keyword evidence="2" id="KW-0472">Membrane</keyword>
<organism evidence="6 7">
    <name type="scientific">Simiduia agarivorans (strain DSM 21679 / JCM 13881 / BCRC 17597 / SA1)</name>
    <dbReference type="NCBI Taxonomy" id="1117647"/>
    <lineage>
        <taxon>Bacteria</taxon>
        <taxon>Pseudomonadati</taxon>
        <taxon>Pseudomonadota</taxon>
        <taxon>Gammaproteobacteria</taxon>
        <taxon>Cellvibrionales</taxon>
        <taxon>Cellvibrionaceae</taxon>
        <taxon>Simiduia</taxon>
    </lineage>
</organism>
<dbReference type="Pfam" id="PF00563">
    <property type="entry name" value="EAL"/>
    <property type="match status" value="1"/>
</dbReference>
<dbReference type="InterPro" id="IPR029787">
    <property type="entry name" value="Nucleotide_cyclase"/>
</dbReference>
<dbReference type="InterPro" id="IPR000160">
    <property type="entry name" value="GGDEF_dom"/>
</dbReference>
<dbReference type="PANTHER" id="PTHR44757:SF2">
    <property type="entry name" value="BIOFILM ARCHITECTURE MAINTENANCE PROTEIN MBAA"/>
    <property type="match status" value="1"/>
</dbReference>
<evidence type="ECO:0000259" key="5">
    <source>
        <dbReference type="PROSITE" id="PS50887"/>
    </source>
</evidence>
<dbReference type="PROSITE" id="PS50885">
    <property type="entry name" value="HAMP"/>
    <property type="match status" value="1"/>
</dbReference>
<feature type="transmembrane region" description="Helical" evidence="2">
    <location>
        <begin position="12"/>
        <end position="33"/>
    </location>
</feature>